<organism evidence="5 6">
    <name type="scientific">Rotaria socialis</name>
    <dbReference type="NCBI Taxonomy" id="392032"/>
    <lineage>
        <taxon>Eukaryota</taxon>
        <taxon>Metazoa</taxon>
        <taxon>Spiralia</taxon>
        <taxon>Gnathifera</taxon>
        <taxon>Rotifera</taxon>
        <taxon>Eurotatoria</taxon>
        <taxon>Bdelloidea</taxon>
        <taxon>Philodinida</taxon>
        <taxon>Philodinidae</taxon>
        <taxon>Rotaria</taxon>
    </lineage>
</organism>
<gene>
    <name evidence="4" type="ORF">GRG538_LOCUS22195</name>
    <name evidence="5" type="ORF">QYT958_LOCUS36236</name>
</gene>
<protein>
    <recommendedName>
        <fullName evidence="7">Tetratricopeptide repeat protein</fullName>
    </recommendedName>
</protein>
<dbReference type="InterPro" id="IPR019734">
    <property type="entry name" value="TPR_rpt"/>
</dbReference>
<dbReference type="PANTHER" id="PTHR45641:SF19">
    <property type="entry name" value="NEPHROCYSTIN-3"/>
    <property type="match status" value="1"/>
</dbReference>
<dbReference type="EMBL" id="CAJNYT010003695">
    <property type="protein sequence ID" value="CAF3590934.1"/>
    <property type="molecule type" value="Genomic_DNA"/>
</dbReference>
<dbReference type="Gene3D" id="3.90.176.10">
    <property type="entry name" value="Toxin ADP-ribosyltransferase, Chain A, domain 1"/>
    <property type="match status" value="1"/>
</dbReference>
<feature type="non-terminal residue" evidence="5">
    <location>
        <position position="322"/>
    </location>
</feature>
<dbReference type="AlphaFoldDB" id="A0A821ZEN3"/>
<dbReference type="EMBL" id="CAJOBR010028546">
    <property type="protein sequence ID" value="CAF4981807.1"/>
    <property type="molecule type" value="Genomic_DNA"/>
</dbReference>
<dbReference type="PANTHER" id="PTHR45641">
    <property type="entry name" value="TETRATRICOPEPTIDE REPEAT PROTEIN (AFU_ORTHOLOGUE AFUA_6G03870)"/>
    <property type="match status" value="1"/>
</dbReference>
<keyword evidence="1" id="KW-0677">Repeat</keyword>
<name>A0A821ZEN3_9BILA</name>
<dbReference type="Gene3D" id="1.25.40.10">
    <property type="entry name" value="Tetratricopeptide repeat domain"/>
    <property type="match status" value="1"/>
</dbReference>
<proteinExistence type="predicted"/>
<sequence length="322" mass="37454">MPSTSEHIDEFVAYCQRIYEGNAAELKTIKEFGLTYSQNRALWWYSRESMFYRLLNKALRVQSVELLYMMRFFIRDIYHELLKIQQEQNKTMDPNSQNQRCRVYRGQLLSNDELDRLRNSVGNLISMNSFLSTSTDRELTLFLVESLTVPESTMKAVLFEIDAESNIDHLRPFADISSKSHIPTESEILFAFGTIFRLESIHDENSVCVIRIVTSNESEEKALMKLLEWMRKEIGKENDLLALGYILFKSGKLEEAEQFFRRLLHEKSEADNPNIPYCYQALGDLATEKGDYDEAIARHNQALDIWSKTMPNEHPSVAASYL</sequence>
<dbReference type="PROSITE" id="PS51996">
    <property type="entry name" value="TR_MART"/>
    <property type="match status" value="1"/>
</dbReference>
<dbReference type="InterPro" id="IPR011990">
    <property type="entry name" value="TPR-like_helical_dom_sf"/>
</dbReference>
<evidence type="ECO:0000256" key="1">
    <source>
        <dbReference type="ARBA" id="ARBA00022737"/>
    </source>
</evidence>
<dbReference type="Proteomes" id="UP000663872">
    <property type="component" value="Unassembled WGS sequence"/>
</dbReference>
<dbReference type="PROSITE" id="PS50005">
    <property type="entry name" value="TPR"/>
    <property type="match status" value="1"/>
</dbReference>
<evidence type="ECO:0000313" key="6">
    <source>
        <dbReference type="Proteomes" id="UP000663848"/>
    </source>
</evidence>
<dbReference type="SUPFAM" id="SSF48452">
    <property type="entry name" value="TPR-like"/>
    <property type="match status" value="1"/>
</dbReference>
<evidence type="ECO:0008006" key="7">
    <source>
        <dbReference type="Google" id="ProtNLM"/>
    </source>
</evidence>
<evidence type="ECO:0000313" key="5">
    <source>
        <dbReference type="EMBL" id="CAF4981807.1"/>
    </source>
</evidence>
<comment type="caution">
    <text evidence="5">The sequence shown here is derived from an EMBL/GenBank/DDBJ whole genome shotgun (WGS) entry which is preliminary data.</text>
</comment>
<feature type="non-terminal residue" evidence="5">
    <location>
        <position position="1"/>
    </location>
</feature>
<feature type="repeat" description="TPR" evidence="3">
    <location>
        <begin position="276"/>
        <end position="309"/>
    </location>
</feature>
<accession>A0A821ZEN3</accession>
<dbReference type="SUPFAM" id="SSF56399">
    <property type="entry name" value="ADP-ribosylation"/>
    <property type="match status" value="1"/>
</dbReference>
<evidence type="ECO:0000256" key="3">
    <source>
        <dbReference type="PROSITE-ProRule" id="PRU00339"/>
    </source>
</evidence>
<dbReference type="SMART" id="SM00028">
    <property type="entry name" value="TPR"/>
    <property type="match status" value="2"/>
</dbReference>
<reference evidence="5" key="1">
    <citation type="submission" date="2021-02" db="EMBL/GenBank/DDBJ databases">
        <authorList>
            <person name="Nowell W R."/>
        </authorList>
    </citation>
    <scope>NUCLEOTIDE SEQUENCE</scope>
</reference>
<keyword evidence="2 3" id="KW-0802">TPR repeat</keyword>
<evidence type="ECO:0000256" key="2">
    <source>
        <dbReference type="ARBA" id="ARBA00022803"/>
    </source>
</evidence>
<evidence type="ECO:0000313" key="4">
    <source>
        <dbReference type="EMBL" id="CAF3590934.1"/>
    </source>
</evidence>
<dbReference type="Proteomes" id="UP000663848">
    <property type="component" value="Unassembled WGS sequence"/>
</dbReference>
<dbReference type="Pfam" id="PF13424">
    <property type="entry name" value="TPR_12"/>
    <property type="match status" value="1"/>
</dbReference>